<name>A0A7X5F7F2_9HYPH</name>
<keyword evidence="2" id="KW-1185">Reference proteome</keyword>
<dbReference type="EMBL" id="JAABLQ010000002">
    <property type="protein sequence ID" value="NBN79839.1"/>
    <property type="molecule type" value="Genomic_DNA"/>
</dbReference>
<dbReference type="AlphaFoldDB" id="A0A7X5F7F2"/>
<gene>
    <name evidence="1" type="ORF">GWI72_16300</name>
</gene>
<reference evidence="2" key="1">
    <citation type="submission" date="2020-01" db="EMBL/GenBank/DDBJ databases">
        <authorList>
            <person name="Fang Y."/>
            <person name="Sun R."/>
            <person name="Nie L."/>
            <person name="He J."/>
            <person name="Hao L."/>
            <person name="Wang L."/>
            <person name="Su S."/>
            <person name="Lv E."/>
            <person name="Zhang Z."/>
            <person name="Xie R."/>
            <person name="Liu H."/>
        </authorList>
    </citation>
    <scope>NUCLEOTIDE SEQUENCE [LARGE SCALE GENOMIC DNA]</scope>
    <source>
        <strain evidence="2">XCT-53</strain>
    </source>
</reference>
<proteinExistence type="predicted"/>
<sequence length="153" mass="16611">MRWLTRHAAAINAAAALVTAVTALGALLAVKVQLDEADRLQRLQSARDAYRAHLTLAISSPEYARPDDACALLSGPKAAAYEAFVDHLLYSAEQMLESEPHWEATFNGLLSEHPELVCTMQEAGDDGSAMQQLITRFRQSQCSAVVACRSPVD</sequence>
<comment type="caution">
    <text evidence="1">The sequence shown here is derived from an EMBL/GenBank/DDBJ whole genome shotgun (WGS) entry which is preliminary data.</text>
</comment>
<dbReference type="Proteomes" id="UP000586722">
    <property type="component" value="Unassembled WGS sequence"/>
</dbReference>
<protein>
    <submittedName>
        <fullName evidence="1">Uncharacterized protein</fullName>
    </submittedName>
</protein>
<evidence type="ECO:0000313" key="1">
    <source>
        <dbReference type="EMBL" id="NBN79839.1"/>
    </source>
</evidence>
<dbReference type="RefSeq" id="WP_161709350.1">
    <property type="nucleotide sequence ID" value="NZ_JAABLQ010000002.1"/>
</dbReference>
<accession>A0A7X5F7F2</accession>
<organism evidence="1 2">
    <name type="scientific">Pannonibacter tanglangensis</name>
    <dbReference type="NCBI Taxonomy" id="2750084"/>
    <lineage>
        <taxon>Bacteria</taxon>
        <taxon>Pseudomonadati</taxon>
        <taxon>Pseudomonadota</taxon>
        <taxon>Alphaproteobacteria</taxon>
        <taxon>Hyphomicrobiales</taxon>
        <taxon>Stappiaceae</taxon>
        <taxon>Pannonibacter</taxon>
    </lineage>
</organism>
<evidence type="ECO:0000313" key="2">
    <source>
        <dbReference type="Proteomes" id="UP000586722"/>
    </source>
</evidence>